<organism evidence="1">
    <name type="scientific">Rhizophora mucronata</name>
    <name type="common">Asiatic mangrove</name>
    <dbReference type="NCBI Taxonomy" id="61149"/>
    <lineage>
        <taxon>Eukaryota</taxon>
        <taxon>Viridiplantae</taxon>
        <taxon>Streptophyta</taxon>
        <taxon>Embryophyta</taxon>
        <taxon>Tracheophyta</taxon>
        <taxon>Spermatophyta</taxon>
        <taxon>Magnoliopsida</taxon>
        <taxon>eudicotyledons</taxon>
        <taxon>Gunneridae</taxon>
        <taxon>Pentapetalae</taxon>
        <taxon>rosids</taxon>
        <taxon>fabids</taxon>
        <taxon>Malpighiales</taxon>
        <taxon>Rhizophoraceae</taxon>
        <taxon>Rhizophora</taxon>
    </lineage>
</organism>
<accession>A0A2P2IKL6</accession>
<dbReference type="AlphaFoldDB" id="A0A2P2IKL6"/>
<sequence>MLGLNKLKRWEELPLLRAVVGEAKRVMLGIAIYGGGQVDGKGIDVIIGENVRLIKNLCISTTANALEVWRPETCSVGTKVVNFVVHL</sequence>
<protein>
    <submittedName>
        <fullName evidence="1">Uncharacterized protein</fullName>
    </submittedName>
</protein>
<proteinExistence type="predicted"/>
<name>A0A2P2IKL6_RHIMU</name>
<dbReference type="EMBL" id="GGEC01001297">
    <property type="protein sequence ID" value="MBW81780.1"/>
    <property type="molecule type" value="Transcribed_RNA"/>
</dbReference>
<reference evidence="1" key="1">
    <citation type="submission" date="2018-02" db="EMBL/GenBank/DDBJ databases">
        <title>Rhizophora mucronata_Transcriptome.</title>
        <authorList>
            <person name="Meera S.P."/>
            <person name="Sreeshan A."/>
            <person name="Augustine A."/>
        </authorList>
    </citation>
    <scope>NUCLEOTIDE SEQUENCE</scope>
    <source>
        <tissue evidence="1">Leaf</tissue>
    </source>
</reference>
<evidence type="ECO:0000313" key="1">
    <source>
        <dbReference type="EMBL" id="MBW81780.1"/>
    </source>
</evidence>